<sequence>MLTLSSPALFGAALAPTLPAGFAEDFTGLPADSPEFLERCRDQLKLIVARLAGPSG</sequence>
<dbReference type="EMBL" id="SNWR01000001">
    <property type="protein sequence ID" value="TDO37950.1"/>
    <property type="molecule type" value="Genomic_DNA"/>
</dbReference>
<evidence type="ECO:0000313" key="1">
    <source>
        <dbReference type="EMBL" id="TDO37950.1"/>
    </source>
</evidence>
<name>A0A4R6JNK9_9ACTN</name>
<reference evidence="1 2" key="1">
    <citation type="submission" date="2019-03" db="EMBL/GenBank/DDBJ databases">
        <title>Sequencing the genomes of 1000 actinobacteria strains.</title>
        <authorList>
            <person name="Klenk H.-P."/>
        </authorList>
    </citation>
    <scope>NUCLEOTIDE SEQUENCE [LARGE SCALE GENOMIC DNA]</scope>
    <source>
        <strain evidence="1 2">DSM 43805</strain>
    </source>
</reference>
<keyword evidence="2" id="KW-1185">Reference proteome</keyword>
<evidence type="ECO:0000313" key="2">
    <source>
        <dbReference type="Proteomes" id="UP000294901"/>
    </source>
</evidence>
<dbReference type="Proteomes" id="UP000294901">
    <property type="component" value="Unassembled WGS sequence"/>
</dbReference>
<protein>
    <submittedName>
        <fullName evidence="1">Uncharacterized protein</fullName>
    </submittedName>
</protein>
<accession>A0A4R6JNK9</accession>
<proteinExistence type="predicted"/>
<organism evidence="1 2">
    <name type="scientific">Paractinoplanes brasiliensis</name>
    <dbReference type="NCBI Taxonomy" id="52695"/>
    <lineage>
        <taxon>Bacteria</taxon>
        <taxon>Bacillati</taxon>
        <taxon>Actinomycetota</taxon>
        <taxon>Actinomycetes</taxon>
        <taxon>Micromonosporales</taxon>
        <taxon>Micromonosporaceae</taxon>
        <taxon>Paractinoplanes</taxon>
    </lineage>
</organism>
<dbReference type="RefSeq" id="WP_166661112.1">
    <property type="nucleotide sequence ID" value="NZ_BOMD01000081.1"/>
</dbReference>
<comment type="caution">
    <text evidence="1">The sequence shown here is derived from an EMBL/GenBank/DDBJ whole genome shotgun (WGS) entry which is preliminary data.</text>
</comment>
<dbReference type="AlphaFoldDB" id="A0A4R6JNK9"/>
<gene>
    <name evidence="1" type="ORF">C8E87_1588</name>
</gene>